<gene>
    <name evidence="5" type="ORF">SAMN05421637_2316</name>
</gene>
<dbReference type="RefSeq" id="WP_042214709.1">
    <property type="nucleotide sequence ID" value="NZ_BBLU01000007.1"/>
</dbReference>
<evidence type="ECO:0000259" key="4">
    <source>
        <dbReference type="PROSITE" id="PS01124"/>
    </source>
</evidence>
<dbReference type="Proteomes" id="UP000183315">
    <property type="component" value="Unassembled WGS sequence"/>
</dbReference>
<dbReference type="InterPro" id="IPR050204">
    <property type="entry name" value="AraC_XylS_family_regulators"/>
</dbReference>
<reference evidence="6" key="1">
    <citation type="submission" date="2016-10" db="EMBL/GenBank/DDBJ databases">
        <authorList>
            <person name="Varghese N."/>
        </authorList>
    </citation>
    <scope>NUCLEOTIDE SEQUENCE [LARGE SCALE GENOMIC DNA]</scope>
    <source>
        <strain evidence="6">DSM 24868</strain>
    </source>
</reference>
<sequence length="312" mass="33775">MVVLAAASADAWQDVVSRCFIPINCGAFEPGFRGRMDQLELDDSISISCVATDGHTVDRSERLAARAEGDALHLSLQLASRGTVRQGRRMVSVRPGTASMYATDSPYYLDYSEPGQRQLIVQVSRAALDAPRAALHDGLGRLTVPASDATRVFFTYALDTHRRGGLADGATPAAEVVKDLAATMIRASAEGARVLPRTRGGLRRAIEDFVSVNLPRVRVDDIAAEFFISRRTVYHVFEDVGTTPSDYLRRQRLELAARRLVDPELSGVAIADIAASAGFEDPTTFTRAFRREHGVTPRDWRASGAAGVSAAS</sequence>
<dbReference type="PROSITE" id="PS00041">
    <property type="entry name" value="HTH_ARAC_FAMILY_1"/>
    <property type="match status" value="1"/>
</dbReference>
<dbReference type="InterPro" id="IPR009057">
    <property type="entry name" value="Homeodomain-like_sf"/>
</dbReference>
<dbReference type="EMBL" id="FNZI01000005">
    <property type="protein sequence ID" value="SEJ58764.1"/>
    <property type="molecule type" value="Genomic_DNA"/>
</dbReference>
<keyword evidence="1" id="KW-0805">Transcription regulation</keyword>
<dbReference type="GO" id="GO:0043565">
    <property type="term" value="F:sequence-specific DNA binding"/>
    <property type="evidence" value="ECO:0007669"/>
    <property type="project" value="InterPro"/>
</dbReference>
<keyword evidence="3" id="KW-0804">Transcription</keyword>
<feature type="domain" description="HTH araC/xylS-type" evidence="4">
    <location>
        <begin position="204"/>
        <end position="303"/>
    </location>
</feature>
<evidence type="ECO:0000256" key="2">
    <source>
        <dbReference type="ARBA" id="ARBA00023125"/>
    </source>
</evidence>
<dbReference type="SUPFAM" id="SSF46689">
    <property type="entry name" value="Homeodomain-like"/>
    <property type="match status" value="1"/>
</dbReference>
<dbReference type="eggNOG" id="COG2207">
    <property type="taxonomic scope" value="Bacteria"/>
</dbReference>
<keyword evidence="6" id="KW-1185">Reference proteome</keyword>
<keyword evidence="2 5" id="KW-0238">DNA-binding</keyword>
<evidence type="ECO:0000256" key="1">
    <source>
        <dbReference type="ARBA" id="ARBA00023015"/>
    </source>
</evidence>
<evidence type="ECO:0000313" key="6">
    <source>
        <dbReference type="Proteomes" id="UP000183315"/>
    </source>
</evidence>
<dbReference type="Pfam" id="PF12833">
    <property type="entry name" value="HTH_18"/>
    <property type="match status" value="1"/>
</dbReference>
<proteinExistence type="predicted"/>
<dbReference type="InterPro" id="IPR035418">
    <property type="entry name" value="AraC-bd_2"/>
</dbReference>
<dbReference type="PRINTS" id="PR00032">
    <property type="entry name" value="HTHARAC"/>
</dbReference>
<name>A0A1H7A2X4_9MICO</name>
<dbReference type="SMART" id="SM00342">
    <property type="entry name" value="HTH_ARAC"/>
    <property type="match status" value="1"/>
</dbReference>
<dbReference type="GO" id="GO:0003700">
    <property type="term" value="F:DNA-binding transcription factor activity"/>
    <property type="evidence" value="ECO:0007669"/>
    <property type="project" value="InterPro"/>
</dbReference>
<dbReference type="InterPro" id="IPR018062">
    <property type="entry name" value="HTH_AraC-typ_CS"/>
</dbReference>
<dbReference type="PANTHER" id="PTHR46796:SF6">
    <property type="entry name" value="ARAC SUBFAMILY"/>
    <property type="match status" value="1"/>
</dbReference>
<dbReference type="InterPro" id="IPR018060">
    <property type="entry name" value="HTH_AraC"/>
</dbReference>
<dbReference type="Pfam" id="PF14525">
    <property type="entry name" value="AraC_binding_2"/>
    <property type="match status" value="1"/>
</dbReference>
<dbReference type="PANTHER" id="PTHR46796">
    <property type="entry name" value="HTH-TYPE TRANSCRIPTIONAL ACTIVATOR RHAS-RELATED"/>
    <property type="match status" value="1"/>
</dbReference>
<dbReference type="Gene3D" id="1.10.10.60">
    <property type="entry name" value="Homeodomain-like"/>
    <property type="match status" value="1"/>
</dbReference>
<evidence type="ECO:0000313" key="5">
    <source>
        <dbReference type="EMBL" id="SEJ58764.1"/>
    </source>
</evidence>
<dbReference type="AlphaFoldDB" id="A0A1H7A2X4"/>
<organism evidence="5 6">
    <name type="scientific">Demequina mangrovi</name>
    <dbReference type="NCBI Taxonomy" id="1043493"/>
    <lineage>
        <taxon>Bacteria</taxon>
        <taxon>Bacillati</taxon>
        <taxon>Actinomycetota</taxon>
        <taxon>Actinomycetes</taxon>
        <taxon>Micrococcales</taxon>
        <taxon>Demequinaceae</taxon>
        <taxon>Demequina</taxon>
    </lineage>
</organism>
<dbReference type="InterPro" id="IPR020449">
    <property type="entry name" value="Tscrpt_reg_AraC-type_HTH"/>
</dbReference>
<dbReference type="OrthoDB" id="9799345at2"/>
<dbReference type="STRING" id="1043493.SAMN05421637_2316"/>
<evidence type="ECO:0000256" key="3">
    <source>
        <dbReference type="ARBA" id="ARBA00023163"/>
    </source>
</evidence>
<accession>A0A1H7A2X4</accession>
<dbReference type="PROSITE" id="PS01124">
    <property type="entry name" value="HTH_ARAC_FAMILY_2"/>
    <property type="match status" value="1"/>
</dbReference>
<protein>
    <submittedName>
        <fullName evidence="5">AraC-type DNA-binding protein</fullName>
    </submittedName>
</protein>